<sequence length="286" mass="32416">MADTASSSQDNDEQTRNDATYAKYVDAVVKDLEADPVPPLSRPPGLEHPPGEDAPPTGAFSGMLRAMRDQQSSLREHEHIKKQLSRSYVSDVRDLTRKHGGKTWVAPNVLIREDAARYFPEVTGVSIDTRGRVNTRHMCAGKVSLVTIMGTSLSEEHVSSFTHDAVETHKSNPHFRFVQINLQENKMKYYVLSLFVARLRDKIDPALQPYYIISAQNFEYLRDPMLMQNKFVGYVFLLDPQQRIRWAGSAFATPAERDSLRRCAGVLLDRAAEDARKKTPKKTRRV</sequence>
<reference evidence="2 3" key="1">
    <citation type="journal article" date="2016" name="Mol. Biol. Evol.">
        <title>Comparative Genomics of Early-Diverging Mushroom-Forming Fungi Provides Insights into the Origins of Lignocellulose Decay Capabilities.</title>
        <authorList>
            <person name="Nagy L.G."/>
            <person name="Riley R."/>
            <person name="Tritt A."/>
            <person name="Adam C."/>
            <person name="Daum C."/>
            <person name="Floudas D."/>
            <person name="Sun H."/>
            <person name="Yadav J.S."/>
            <person name="Pangilinan J."/>
            <person name="Larsson K.H."/>
            <person name="Matsuura K."/>
            <person name="Barry K."/>
            <person name="Labutti K."/>
            <person name="Kuo R."/>
            <person name="Ohm R.A."/>
            <person name="Bhattacharya S.S."/>
            <person name="Shirouzu T."/>
            <person name="Yoshinaga Y."/>
            <person name="Martin F.M."/>
            <person name="Grigoriev I.V."/>
            <person name="Hibbett D.S."/>
        </authorList>
    </citation>
    <scope>NUCLEOTIDE SEQUENCE [LARGE SCALE GENOMIC DNA]</scope>
    <source>
        <strain evidence="2 3">HHB12029</strain>
    </source>
</reference>
<proteinExistence type="predicted"/>
<keyword evidence="3" id="KW-1185">Reference proteome</keyword>
<dbReference type="Pfam" id="PF05176">
    <property type="entry name" value="ATP-synt_10"/>
    <property type="match status" value="1"/>
</dbReference>
<dbReference type="FunCoup" id="A0A165K6B9">
    <property type="interactions" value="42"/>
</dbReference>
<dbReference type="AlphaFoldDB" id="A0A165K6B9"/>
<dbReference type="EMBL" id="KV425950">
    <property type="protein sequence ID" value="KZV95867.1"/>
    <property type="molecule type" value="Genomic_DNA"/>
</dbReference>
<dbReference type="PANTHER" id="PTHR28106">
    <property type="entry name" value="MITOCHONDRIAL ATPASE COMPLEX SUBUNIT ATP10"/>
    <property type="match status" value="1"/>
</dbReference>
<accession>A0A165K6B9</accession>
<evidence type="ECO:0000313" key="2">
    <source>
        <dbReference type="EMBL" id="KZV95867.1"/>
    </source>
</evidence>
<dbReference type="Proteomes" id="UP000077266">
    <property type="component" value="Unassembled WGS sequence"/>
</dbReference>
<dbReference type="STRING" id="1314781.A0A165K6B9"/>
<dbReference type="GO" id="GO:0033615">
    <property type="term" value="P:mitochondrial proton-transporting ATP synthase complex assembly"/>
    <property type="evidence" value="ECO:0007669"/>
    <property type="project" value="TreeGrafter"/>
</dbReference>
<dbReference type="PANTHER" id="PTHR28106:SF1">
    <property type="entry name" value="MITOCHONDRIAL ATPASE COMPLEX SUBUNIT ATP10"/>
    <property type="match status" value="1"/>
</dbReference>
<protein>
    <submittedName>
        <fullName evidence="2">Uncharacterized protein</fullName>
    </submittedName>
</protein>
<dbReference type="OrthoDB" id="17089at2759"/>
<gene>
    <name evidence="2" type="ORF">EXIGLDRAFT_609999</name>
</gene>
<evidence type="ECO:0000256" key="1">
    <source>
        <dbReference type="SAM" id="MobiDB-lite"/>
    </source>
</evidence>
<dbReference type="InterPro" id="IPR007849">
    <property type="entry name" value="ATP10"/>
</dbReference>
<feature type="region of interest" description="Disordered" evidence="1">
    <location>
        <begin position="1"/>
        <end position="20"/>
    </location>
</feature>
<feature type="region of interest" description="Disordered" evidence="1">
    <location>
        <begin position="32"/>
        <end position="88"/>
    </location>
</feature>
<name>A0A165K6B9_EXIGL</name>
<dbReference type="GO" id="GO:0005743">
    <property type="term" value="C:mitochondrial inner membrane"/>
    <property type="evidence" value="ECO:0007669"/>
    <property type="project" value="TreeGrafter"/>
</dbReference>
<organism evidence="2 3">
    <name type="scientific">Exidia glandulosa HHB12029</name>
    <dbReference type="NCBI Taxonomy" id="1314781"/>
    <lineage>
        <taxon>Eukaryota</taxon>
        <taxon>Fungi</taxon>
        <taxon>Dikarya</taxon>
        <taxon>Basidiomycota</taxon>
        <taxon>Agaricomycotina</taxon>
        <taxon>Agaricomycetes</taxon>
        <taxon>Auriculariales</taxon>
        <taxon>Exidiaceae</taxon>
        <taxon>Exidia</taxon>
    </lineage>
</organism>
<dbReference type="InParanoid" id="A0A165K6B9"/>
<evidence type="ECO:0000313" key="3">
    <source>
        <dbReference type="Proteomes" id="UP000077266"/>
    </source>
</evidence>